<dbReference type="Proteomes" id="UP001178148">
    <property type="component" value="Unassembled WGS sequence"/>
</dbReference>
<dbReference type="NCBIfam" id="NF003708">
    <property type="entry name" value="PRK05325.1-3"/>
    <property type="match status" value="1"/>
</dbReference>
<comment type="caution">
    <text evidence="3">The sequence shown here is derived from an EMBL/GenBank/DDBJ whole genome shotgun (WGS) entry which is preliminary data.</text>
</comment>
<dbReference type="HAMAP" id="MF_01232">
    <property type="entry name" value="UPF0229"/>
    <property type="match status" value="1"/>
</dbReference>
<dbReference type="AlphaFoldDB" id="A0AA90NLD7"/>
<dbReference type="Pfam" id="PF04285">
    <property type="entry name" value="DUF444"/>
    <property type="match status" value="1"/>
</dbReference>
<dbReference type="EMBL" id="JASXSV010000010">
    <property type="protein sequence ID" value="MDP0589149.1"/>
    <property type="molecule type" value="Genomic_DNA"/>
</dbReference>
<dbReference type="InterPro" id="IPR006698">
    <property type="entry name" value="UPF0229"/>
</dbReference>
<protein>
    <recommendedName>
        <fullName evidence="1">UPF0229 protein QS748_08125</fullName>
    </recommendedName>
</protein>
<evidence type="ECO:0000256" key="1">
    <source>
        <dbReference type="HAMAP-Rule" id="MF_01232"/>
    </source>
</evidence>
<evidence type="ECO:0000313" key="3">
    <source>
        <dbReference type="EMBL" id="MDP0589149.1"/>
    </source>
</evidence>
<feature type="region of interest" description="Disordered" evidence="2">
    <location>
        <begin position="80"/>
        <end position="107"/>
    </location>
</feature>
<gene>
    <name evidence="3" type="ORF">QS748_08125</name>
</gene>
<organism evidence="3 4">
    <name type="scientific">Candidatus Endonucleibacter bathymodioli</name>
    <dbReference type="NCBI Taxonomy" id="539814"/>
    <lineage>
        <taxon>Bacteria</taxon>
        <taxon>Pseudomonadati</taxon>
        <taxon>Pseudomonadota</taxon>
        <taxon>Gammaproteobacteria</taxon>
        <taxon>Oceanospirillales</taxon>
        <taxon>Endozoicomonadaceae</taxon>
        <taxon>Candidatus Endonucleibacter</taxon>
    </lineage>
</organism>
<proteinExistence type="inferred from homology"/>
<evidence type="ECO:0000256" key="2">
    <source>
        <dbReference type="SAM" id="MobiDB-lite"/>
    </source>
</evidence>
<keyword evidence="4" id="KW-1185">Reference proteome</keyword>
<name>A0AA90NLD7_9GAMM</name>
<dbReference type="NCBIfam" id="NF003707">
    <property type="entry name" value="PRK05325.1-2"/>
    <property type="match status" value="1"/>
</dbReference>
<dbReference type="PANTHER" id="PTHR30510">
    <property type="entry name" value="UPF0229 PROTEIN YEAH"/>
    <property type="match status" value="1"/>
</dbReference>
<comment type="similarity">
    <text evidence="1">Belongs to the UPF0229 family.</text>
</comment>
<evidence type="ECO:0000313" key="4">
    <source>
        <dbReference type="Proteomes" id="UP001178148"/>
    </source>
</evidence>
<sequence length="428" mass="49738">MSVVIDRRLNSKKKSTVNRHRFLRRYHSFVEEAVQETVDNRSITDIDNGSIVHIPKKSLSEPFFHFGEGGHHTHIHPGNKEFISGDRIQRPLGGNGQNDDGSSDRSSDVDEFVFQINRDEFLEYFFNDLELPNLASKELKNNTKFKLKHAGFTTAGSPDQLNVIRSLRASHARRIAISGKERKKVRALKRELIAMEVDPSEPSQHRKNTIRTEIKTLNVKLRKLPFMAELDLKYNNLIWAPQSSDHAVMFCVMDASSSMTRGIKDIAKRFFLVLYLFLKRNYEAVEIVFIRHHSEARECNEHDFFYARETGGTVVSTALKLTDEVIKKRYPTNEWNIYVAQASDGDNWESDSSVCREIISNKILPLTQYYSYVEITDQKHQNLWHEYKAIEKDNPGNFAMQQIRHHSDIYPVFRRLFEKKEAQNAYKA</sequence>
<dbReference type="PANTHER" id="PTHR30510:SF2">
    <property type="entry name" value="UPF0229 PROTEIN YEAH"/>
    <property type="match status" value="1"/>
</dbReference>
<reference evidence="3 4" key="1">
    <citation type="journal article" date="2023" name="bioRxiv">
        <title>An intranuclear bacterial parasite of deep-sea mussels expresses apoptosis inhibitors acquired from its host.</title>
        <authorList>
            <person name="Gonzalez Porras M.A."/>
            <person name="Assie A."/>
            <person name="Tietjen M."/>
            <person name="Violette M."/>
            <person name="Kleiner M."/>
            <person name="Gruber-Vodicka H."/>
            <person name="Dubilier N."/>
            <person name="Leisch N."/>
        </authorList>
    </citation>
    <scope>NUCLEOTIDE SEQUENCE [LARGE SCALE GENOMIC DNA]</scope>
    <source>
        <strain evidence="3">IAP13</strain>
    </source>
</reference>
<accession>A0AA90NLD7</accession>